<feature type="region of interest" description="Disordered" evidence="1">
    <location>
        <begin position="309"/>
        <end position="330"/>
    </location>
</feature>
<dbReference type="OrthoDB" id="5405561at2759"/>
<dbReference type="PANTHER" id="PTHR43128:SF16">
    <property type="entry name" value="L-LACTATE DEHYDROGENASE"/>
    <property type="match status" value="1"/>
</dbReference>
<organism evidence="2 4">
    <name type="scientific">Didymodactylos carnosus</name>
    <dbReference type="NCBI Taxonomy" id="1234261"/>
    <lineage>
        <taxon>Eukaryota</taxon>
        <taxon>Metazoa</taxon>
        <taxon>Spiralia</taxon>
        <taxon>Gnathifera</taxon>
        <taxon>Rotifera</taxon>
        <taxon>Eurotatoria</taxon>
        <taxon>Bdelloidea</taxon>
        <taxon>Philodinida</taxon>
        <taxon>Philodinidae</taxon>
        <taxon>Didymodactylos</taxon>
    </lineage>
</organism>
<dbReference type="EMBL" id="CAJNOQ010000120">
    <property type="protein sequence ID" value="CAF0759603.1"/>
    <property type="molecule type" value="Genomic_DNA"/>
</dbReference>
<reference evidence="2" key="1">
    <citation type="submission" date="2021-02" db="EMBL/GenBank/DDBJ databases">
        <authorList>
            <person name="Nowell W R."/>
        </authorList>
    </citation>
    <scope>NUCLEOTIDE SEQUENCE</scope>
</reference>
<dbReference type="Proteomes" id="UP000663829">
    <property type="component" value="Unassembled WGS sequence"/>
</dbReference>
<dbReference type="Proteomes" id="UP000681722">
    <property type="component" value="Unassembled WGS sequence"/>
</dbReference>
<dbReference type="GO" id="GO:0006089">
    <property type="term" value="P:lactate metabolic process"/>
    <property type="evidence" value="ECO:0007669"/>
    <property type="project" value="TreeGrafter"/>
</dbReference>
<dbReference type="Gene3D" id="3.40.50.720">
    <property type="entry name" value="NAD(P)-binding Rossmann-like Domain"/>
    <property type="match status" value="1"/>
</dbReference>
<keyword evidence="4" id="KW-1185">Reference proteome</keyword>
<proteinExistence type="predicted"/>
<protein>
    <submittedName>
        <fullName evidence="2">Uncharacterized protein</fullName>
    </submittedName>
</protein>
<dbReference type="InterPro" id="IPR015955">
    <property type="entry name" value="Lactate_DH/Glyco_Ohase_4_C"/>
</dbReference>
<evidence type="ECO:0000313" key="2">
    <source>
        <dbReference type="EMBL" id="CAF0759603.1"/>
    </source>
</evidence>
<dbReference type="InterPro" id="IPR036291">
    <property type="entry name" value="NAD(P)-bd_dom_sf"/>
</dbReference>
<sequence length="617" mass="71870">MLPHHRLSYVSHNEKSLLTKKSISQIDNHHECDKQSLSSKTNKIVYFPQYKSDQERLDTIVQTFKNQQKTVQFSSLCEQIFSKKLNSNKFNIHSKCTIIGTDRTTYATVCYLAIQNFVSQVIIYDPTTICSTYLNDLLCAFNICKQTRNIHISISSDIQKTSDSNIIIISHTKEYENDKTKFSFKDGSTEIFERFKQSIIIDSIVKMSPNAVFLISAYPTDYNCLLIKSLGNLKSWRVCGTGTSLHCQRLKYILSQLLDINSKNLTGFCLGNDLEQWNPYWPSITLNGLSISQEMRTVENNKTIEQNINMNQSSNDTTQRRQKKISTKENVSSLSNKKLQLQTRKTPTHTYLDKKTSLRIQEWLRLSSSKTTIKYMKESKSKNENSFYSIKKFVKTSRKKQLHSKSNDLIINTLFLVDKNDNKTIFQNDNMKMQQKEKHQLIMFDHETSFYPTIKNLICDHLQKWHCLLNVCKSQCSYLRAITLSNILHSVASNSDTIHILSTNVEKYIQHKDNGKINLINLETNDLFVSIPSIIRRYGIYTLLNFKSQMIMKEQVNKFIERNAHYCSIMNYPQQKIQLIYDLVPCFDSTAIKKPVELINSHRSLQLEQDEEQYYEN</sequence>
<evidence type="ECO:0000256" key="1">
    <source>
        <dbReference type="SAM" id="MobiDB-lite"/>
    </source>
</evidence>
<name>A0A813Q2A6_9BILA</name>
<evidence type="ECO:0000313" key="4">
    <source>
        <dbReference type="Proteomes" id="UP000663829"/>
    </source>
</evidence>
<dbReference type="SUPFAM" id="SSF56327">
    <property type="entry name" value="LDH C-terminal domain-like"/>
    <property type="match status" value="1"/>
</dbReference>
<dbReference type="AlphaFoldDB" id="A0A813Q2A6"/>
<comment type="caution">
    <text evidence="2">The sequence shown here is derived from an EMBL/GenBank/DDBJ whole genome shotgun (WGS) entry which is preliminary data.</text>
</comment>
<dbReference type="PANTHER" id="PTHR43128">
    <property type="entry name" value="L-2-HYDROXYCARBOXYLATE DEHYDROGENASE (NAD(P)(+))"/>
    <property type="match status" value="1"/>
</dbReference>
<dbReference type="GO" id="GO:0004459">
    <property type="term" value="F:L-lactate dehydrogenase (NAD+) activity"/>
    <property type="evidence" value="ECO:0007669"/>
    <property type="project" value="TreeGrafter"/>
</dbReference>
<accession>A0A813Q2A6</accession>
<evidence type="ECO:0000313" key="3">
    <source>
        <dbReference type="EMBL" id="CAF3540295.1"/>
    </source>
</evidence>
<dbReference type="EMBL" id="CAJOBC010000120">
    <property type="protein sequence ID" value="CAF3540295.1"/>
    <property type="molecule type" value="Genomic_DNA"/>
</dbReference>
<gene>
    <name evidence="2" type="ORF">GPM918_LOCUS1309</name>
    <name evidence="3" type="ORF">SRO942_LOCUS1309</name>
</gene>
<dbReference type="SUPFAM" id="SSF51735">
    <property type="entry name" value="NAD(P)-binding Rossmann-fold domains"/>
    <property type="match status" value="1"/>
</dbReference>